<protein>
    <submittedName>
        <fullName evidence="2">Uncharacterized protein</fullName>
    </submittedName>
</protein>
<proteinExistence type="predicted"/>
<dbReference type="Proteomes" id="UP000235388">
    <property type="component" value="Unassembled WGS sequence"/>
</dbReference>
<dbReference type="OrthoDB" id="2498277at2759"/>
<dbReference type="EMBL" id="PGCI01000691">
    <property type="protein sequence ID" value="PLW20941.1"/>
    <property type="molecule type" value="Genomic_DNA"/>
</dbReference>
<evidence type="ECO:0000313" key="3">
    <source>
        <dbReference type="EMBL" id="PLW47199.1"/>
    </source>
</evidence>
<organism evidence="2 4">
    <name type="scientific">Puccinia coronata f. sp. avenae</name>
    <dbReference type="NCBI Taxonomy" id="200324"/>
    <lineage>
        <taxon>Eukaryota</taxon>
        <taxon>Fungi</taxon>
        <taxon>Dikarya</taxon>
        <taxon>Basidiomycota</taxon>
        <taxon>Pucciniomycotina</taxon>
        <taxon>Pucciniomycetes</taxon>
        <taxon>Pucciniales</taxon>
        <taxon>Pucciniaceae</taxon>
        <taxon>Puccinia</taxon>
    </lineage>
</organism>
<comment type="caution">
    <text evidence="2">The sequence shown here is derived from an EMBL/GenBank/DDBJ whole genome shotgun (WGS) entry which is preliminary data.</text>
</comment>
<dbReference type="AlphaFoldDB" id="A0A2N5VAH2"/>
<evidence type="ECO:0000313" key="2">
    <source>
        <dbReference type="EMBL" id="PLW46964.1"/>
    </source>
</evidence>
<accession>A0A2N5VAH2</accession>
<dbReference type="Proteomes" id="UP000235392">
    <property type="component" value="Unassembled WGS sequence"/>
</dbReference>
<gene>
    <name evidence="2" type="ORF">PCANC_06514</name>
    <name evidence="3" type="ORF">PCASD_02368</name>
    <name evidence="1" type="ORF">PCASD_13429</name>
</gene>
<reference evidence="4 5" key="1">
    <citation type="submission" date="2017-11" db="EMBL/GenBank/DDBJ databases">
        <title>De novo assembly and phasing of dikaryotic genomes from two isolates of Puccinia coronata f. sp. avenae, the causal agent of oat crown rust.</title>
        <authorList>
            <person name="Miller M.E."/>
            <person name="Zhang Y."/>
            <person name="Omidvar V."/>
            <person name="Sperschneider J."/>
            <person name="Schwessinger B."/>
            <person name="Raley C."/>
            <person name="Palmer J.M."/>
            <person name="Garnica D."/>
            <person name="Upadhyaya N."/>
            <person name="Rathjen J."/>
            <person name="Taylor J.M."/>
            <person name="Park R.F."/>
            <person name="Dodds P.N."/>
            <person name="Hirsch C.D."/>
            <person name="Kianian S.F."/>
            <person name="Figueroa M."/>
        </authorList>
    </citation>
    <scope>NUCLEOTIDE SEQUENCE [LARGE SCALE GENOMIC DNA]</scope>
    <source>
        <strain evidence="2">12NC29</strain>
        <strain evidence="1">12SD80</strain>
    </source>
</reference>
<dbReference type="EMBL" id="PGCI01000033">
    <property type="protein sequence ID" value="PLW47199.1"/>
    <property type="molecule type" value="Genomic_DNA"/>
</dbReference>
<evidence type="ECO:0000313" key="1">
    <source>
        <dbReference type="EMBL" id="PLW20941.1"/>
    </source>
</evidence>
<name>A0A2N5VAH2_9BASI</name>
<evidence type="ECO:0000313" key="4">
    <source>
        <dbReference type="Proteomes" id="UP000235388"/>
    </source>
</evidence>
<evidence type="ECO:0000313" key="5">
    <source>
        <dbReference type="Proteomes" id="UP000235392"/>
    </source>
</evidence>
<sequence>MPIYDGFITKDCGTMFTEEEFAEFLAKQAADVAEFAKTNPCGLLSCSKKLKRDLDFQYNSSSPTQK</sequence>
<keyword evidence="4" id="KW-1185">Reference proteome</keyword>
<dbReference type="EMBL" id="PGCJ01000114">
    <property type="protein sequence ID" value="PLW46964.1"/>
    <property type="molecule type" value="Genomic_DNA"/>
</dbReference>